<dbReference type="Proteomes" id="UP000499080">
    <property type="component" value="Unassembled WGS sequence"/>
</dbReference>
<sequence>MDRHWESGFWFRYLFYSNSTESIKLVIRNADDSDKQRFIIGENGLHLCQKLIDGRKWFLLELFIAECALSEEAKAKLKDVFMKSGFRSNSRLHERFFHLINTANVEDCSKRSLEDMENEEHENVEHDQGLAEHIKMKRRRRY</sequence>
<comment type="caution">
    <text evidence="1">The sequence shown here is derived from an EMBL/GenBank/DDBJ whole genome shotgun (WGS) entry which is preliminary data.</text>
</comment>
<evidence type="ECO:0000313" key="1">
    <source>
        <dbReference type="EMBL" id="GBN69815.1"/>
    </source>
</evidence>
<dbReference type="AlphaFoldDB" id="A0A4Y2R3D9"/>
<name>A0A4Y2R3D9_ARAVE</name>
<gene>
    <name evidence="1" type="ORF">AVEN_155803_1</name>
</gene>
<accession>A0A4Y2R3D9</accession>
<protein>
    <submittedName>
        <fullName evidence="1">Uncharacterized protein</fullName>
    </submittedName>
</protein>
<reference evidence="1 2" key="1">
    <citation type="journal article" date="2019" name="Sci. Rep.">
        <title>Orb-weaving spider Araneus ventricosus genome elucidates the spidroin gene catalogue.</title>
        <authorList>
            <person name="Kono N."/>
            <person name="Nakamura H."/>
            <person name="Ohtoshi R."/>
            <person name="Moran D.A.P."/>
            <person name="Shinohara A."/>
            <person name="Yoshida Y."/>
            <person name="Fujiwara M."/>
            <person name="Mori M."/>
            <person name="Tomita M."/>
            <person name="Arakawa K."/>
        </authorList>
    </citation>
    <scope>NUCLEOTIDE SEQUENCE [LARGE SCALE GENOMIC DNA]</scope>
</reference>
<keyword evidence="2" id="KW-1185">Reference proteome</keyword>
<dbReference type="OrthoDB" id="6431550at2759"/>
<organism evidence="1 2">
    <name type="scientific">Araneus ventricosus</name>
    <name type="common">Orbweaver spider</name>
    <name type="synonym">Epeira ventricosa</name>
    <dbReference type="NCBI Taxonomy" id="182803"/>
    <lineage>
        <taxon>Eukaryota</taxon>
        <taxon>Metazoa</taxon>
        <taxon>Ecdysozoa</taxon>
        <taxon>Arthropoda</taxon>
        <taxon>Chelicerata</taxon>
        <taxon>Arachnida</taxon>
        <taxon>Araneae</taxon>
        <taxon>Araneomorphae</taxon>
        <taxon>Entelegynae</taxon>
        <taxon>Araneoidea</taxon>
        <taxon>Araneidae</taxon>
        <taxon>Araneus</taxon>
    </lineage>
</organism>
<dbReference type="EMBL" id="BGPR01015580">
    <property type="protein sequence ID" value="GBN69815.1"/>
    <property type="molecule type" value="Genomic_DNA"/>
</dbReference>
<evidence type="ECO:0000313" key="2">
    <source>
        <dbReference type="Proteomes" id="UP000499080"/>
    </source>
</evidence>
<proteinExistence type="predicted"/>